<feature type="region of interest" description="Disordered" evidence="1">
    <location>
        <begin position="100"/>
        <end position="131"/>
    </location>
</feature>
<name>A0A0C7MMK7_9SACH</name>
<feature type="region of interest" description="Disordered" evidence="1">
    <location>
        <begin position="213"/>
        <end position="233"/>
    </location>
</feature>
<dbReference type="Proteomes" id="UP000054304">
    <property type="component" value="Unassembled WGS sequence"/>
</dbReference>
<feature type="compositionally biased region" description="Polar residues" evidence="1">
    <location>
        <begin position="438"/>
        <end position="447"/>
    </location>
</feature>
<dbReference type="Pfam" id="PF00042">
    <property type="entry name" value="Globin"/>
    <property type="match status" value="1"/>
</dbReference>
<feature type="domain" description="Globin" evidence="2">
    <location>
        <begin position="226"/>
        <end position="356"/>
    </location>
</feature>
<protein>
    <submittedName>
        <fullName evidence="3">LALA0S02e05710g1_1</fullName>
    </submittedName>
</protein>
<evidence type="ECO:0000259" key="2">
    <source>
        <dbReference type="PROSITE" id="PS01033"/>
    </source>
</evidence>
<gene>
    <name evidence="3" type="ORF">LALA0_S02e05710g</name>
</gene>
<sequence>MAMMMNSRDQAFAPSTPGRTNPYSSYRTPGNTGSADMMMGRHSMASDMNPSSAGAGHVSGDDSSLEETVSSMVFSKLAPGTEDSEEDSYSYSLSGRQSIASTGGIHHGQSSNGSSGEPLTRVSSNSSLESSIEHGVRYKLTMKLSARDIMLIRESWSILLDDECQPEKLKSFIAKLQTGRTLGMGEMTKKKPRRTMHQSMSGISRMQPSIAEATSKLQGPSSQNSSYGPDRARNGSNIKNSNSLFGDQFLENIIALAPVLETLFPMIKHIAVGVTGMLTIAVNNLEDLSVLDTYLGSLGKRHARIIGVQAEQFEFAGIAFIKTVRERFGVHCTHELEETWRRVYSFLANSLLQAGIDPVLESKAPTPVARRREEQVVVMHAPELILDTKNYGPKSELPPAPPRSGQKSLLDPLSFKDTNRLSTTGMGHTTVKPPATRVQPSSNFASRKNNDKDCVIM</sequence>
<feature type="compositionally biased region" description="Polar residues" evidence="1">
    <location>
        <begin position="215"/>
        <end position="227"/>
    </location>
</feature>
<evidence type="ECO:0000313" key="4">
    <source>
        <dbReference type="Proteomes" id="UP000054304"/>
    </source>
</evidence>
<proteinExistence type="predicted"/>
<feature type="region of interest" description="Disordered" evidence="1">
    <location>
        <begin position="1"/>
        <end position="67"/>
    </location>
</feature>
<feature type="compositionally biased region" description="Polar residues" evidence="1">
    <location>
        <begin position="108"/>
        <end position="117"/>
    </location>
</feature>
<feature type="region of interest" description="Disordered" evidence="1">
    <location>
        <begin position="389"/>
        <end position="457"/>
    </location>
</feature>
<feature type="compositionally biased region" description="Polar residues" evidence="1">
    <location>
        <begin position="17"/>
        <end position="34"/>
    </location>
</feature>
<reference evidence="3 4" key="1">
    <citation type="submission" date="2014-12" db="EMBL/GenBank/DDBJ databases">
        <authorList>
            <person name="Neuveglise Cecile"/>
        </authorList>
    </citation>
    <scope>NUCLEOTIDE SEQUENCE [LARGE SCALE GENOMIC DNA]</scope>
    <source>
        <strain evidence="3 4">CBS 12615</strain>
    </source>
</reference>
<evidence type="ECO:0000256" key="1">
    <source>
        <dbReference type="SAM" id="MobiDB-lite"/>
    </source>
</evidence>
<dbReference type="RefSeq" id="XP_022627291.1">
    <property type="nucleotide sequence ID" value="XM_022773801.1"/>
</dbReference>
<dbReference type="HOGENOM" id="CLU_035143_1_0_1"/>
<dbReference type="GeneID" id="34684468"/>
<organism evidence="3 4">
    <name type="scientific">Lachancea lanzarotensis</name>
    <dbReference type="NCBI Taxonomy" id="1245769"/>
    <lineage>
        <taxon>Eukaryota</taxon>
        <taxon>Fungi</taxon>
        <taxon>Dikarya</taxon>
        <taxon>Ascomycota</taxon>
        <taxon>Saccharomycotina</taxon>
        <taxon>Saccharomycetes</taxon>
        <taxon>Saccharomycetales</taxon>
        <taxon>Saccharomycetaceae</taxon>
        <taxon>Lachancea</taxon>
    </lineage>
</organism>
<dbReference type="PROSITE" id="PS01033">
    <property type="entry name" value="GLOBIN"/>
    <property type="match status" value="1"/>
</dbReference>
<dbReference type="InterPro" id="IPR000971">
    <property type="entry name" value="Globin"/>
</dbReference>
<dbReference type="PANTHER" id="PTHR43396:SF6">
    <property type="entry name" value="ABL201WP"/>
    <property type="match status" value="1"/>
</dbReference>
<dbReference type="InterPro" id="IPR009050">
    <property type="entry name" value="Globin-like_sf"/>
</dbReference>
<dbReference type="GO" id="GO:0071500">
    <property type="term" value="P:cellular response to nitrosative stress"/>
    <property type="evidence" value="ECO:0007669"/>
    <property type="project" value="TreeGrafter"/>
</dbReference>
<dbReference type="AlphaFoldDB" id="A0A0C7MMK7"/>
<dbReference type="EMBL" id="LN736361">
    <property type="protein sequence ID" value="CEP61054.1"/>
    <property type="molecule type" value="Genomic_DNA"/>
</dbReference>
<dbReference type="SUPFAM" id="SSF46458">
    <property type="entry name" value="Globin-like"/>
    <property type="match status" value="1"/>
</dbReference>
<dbReference type="CDD" id="cd01040">
    <property type="entry name" value="Mb-like"/>
    <property type="match status" value="1"/>
</dbReference>
<evidence type="ECO:0000313" key="3">
    <source>
        <dbReference type="EMBL" id="CEP61054.1"/>
    </source>
</evidence>
<keyword evidence="4" id="KW-1185">Reference proteome</keyword>
<dbReference type="GO" id="GO:0020037">
    <property type="term" value="F:heme binding"/>
    <property type="evidence" value="ECO:0007669"/>
    <property type="project" value="InterPro"/>
</dbReference>
<dbReference type="InterPro" id="IPR044399">
    <property type="entry name" value="Mb-like_M"/>
</dbReference>
<dbReference type="GO" id="GO:0019825">
    <property type="term" value="F:oxygen binding"/>
    <property type="evidence" value="ECO:0007669"/>
    <property type="project" value="InterPro"/>
</dbReference>
<dbReference type="Gene3D" id="1.10.490.10">
    <property type="entry name" value="Globins"/>
    <property type="match status" value="1"/>
</dbReference>
<dbReference type="OrthoDB" id="436496at2759"/>
<dbReference type="GO" id="GO:0046210">
    <property type="term" value="P:nitric oxide catabolic process"/>
    <property type="evidence" value="ECO:0007669"/>
    <property type="project" value="TreeGrafter"/>
</dbReference>
<accession>A0A0C7MMK7</accession>
<dbReference type="InterPro" id="IPR012292">
    <property type="entry name" value="Globin/Proto"/>
</dbReference>
<dbReference type="GO" id="GO:0008941">
    <property type="term" value="F:nitric oxide dioxygenase NAD(P)H activity"/>
    <property type="evidence" value="ECO:0007669"/>
    <property type="project" value="TreeGrafter"/>
</dbReference>
<dbReference type="GO" id="GO:0071949">
    <property type="term" value="F:FAD binding"/>
    <property type="evidence" value="ECO:0007669"/>
    <property type="project" value="TreeGrafter"/>
</dbReference>
<dbReference type="PANTHER" id="PTHR43396">
    <property type="entry name" value="FLAVOHEMOPROTEIN"/>
    <property type="match status" value="1"/>
</dbReference>
<feature type="compositionally biased region" description="Basic and acidic residues" evidence="1">
    <location>
        <begin position="448"/>
        <end position="457"/>
    </location>
</feature>